<reference evidence="4 5" key="1">
    <citation type="submission" date="2013-05" db="EMBL/GenBank/DDBJ databases">
        <title>Draft genome of the parasitic nematode Anyclostoma ceylanicum.</title>
        <authorList>
            <person name="Mitreva M."/>
        </authorList>
    </citation>
    <scope>NUCLEOTIDE SEQUENCE [LARGE SCALE GENOMIC DNA]</scope>
</reference>
<name>A0A0D6M416_9BILA</name>
<dbReference type="AlphaFoldDB" id="A0A0D6M416"/>
<organism evidence="4 5">
    <name type="scientific">Ancylostoma ceylanicum</name>
    <dbReference type="NCBI Taxonomy" id="53326"/>
    <lineage>
        <taxon>Eukaryota</taxon>
        <taxon>Metazoa</taxon>
        <taxon>Ecdysozoa</taxon>
        <taxon>Nematoda</taxon>
        <taxon>Chromadorea</taxon>
        <taxon>Rhabditida</taxon>
        <taxon>Rhabditina</taxon>
        <taxon>Rhabditomorpha</taxon>
        <taxon>Strongyloidea</taxon>
        <taxon>Ancylostomatidae</taxon>
        <taxon>Ancylostomatinae</taxon>
        <taxon>Ancylostoma</taxon>
    </lineage>
</organism>
<dbReference type="PROSITE" id="PS52043">
    <property type="entry name" value="UBR4_E3"/>
    <property type="match status" value="1"/>
</dbReference>
<keyword evidence="5" id="KW-1185">Reference proteome</keyword>
<evidence type="ECO:0000313" key="5">
    <source>
        <dbReference type="Proteomes" id="UP000054495"/>
    </source>
</evidence>
<dbReference type="PANTHER" id="PTHR21725">
    <property type="entry name" value="E3 UBIQUITIN-PROTEIN LIGASE UBR4"/>
    <property type="match status" value="1"/>
</dbReference>
<feature type="coiled-coil region" evidence="2">
    <location>
        <begin position="57"/>
        <end position="91"/>
    </location>
</feature>
<proteinExistence type="inferred from homology"/>
<keyword evidence="1" id="KW-0862">Zinc</keyword>
<dbReference type="InterPro" id="IPR045189">
    <property type="entry name" value="UBR4-like"/>
</dbReference>
<evidence type="ECO:0000256" key="2">
    <source>
        <dbReference type="SAM" id="Coils"/>
    </source>
</evidence>
<dbReference type="PANTHER" id="PTHR21725:SF1">
    <property type="entry name" value="E3 UBIQUITIN-PROTEIN LIGASE UBR4"/>
    <property type="match status" value="1"/>
</dbReference>
<protein>
    <recommendedName>
        <fullName evidence="3">E3 ubiquitin ligase UBR4 C-terminal domain-containing protein</fullName>
    </recommendedName>
</protein>
<dbReference type="EMBL" id="KE124804">
    <property type="protein sequence ID" value="EPB78865.1"/>
    <property type="molecule type" value="Genomic_DNA"/>
</dbReference>
<dbReference type="Pfam" id="PF13764">
    <property type="entry name" value="E3_UbLigase_R4"/>
    <property type="match status" value="1"/>
</dbReference>
<accession>A0A0D6M416</accession>
<dbReference type="GO" id="GO:0008270">
    <property type="term" value="F:zinc ion binding"/>
    <property type="evidence" value="ECO:0007669"/>
    <property type="project" value="UniProtKB-KW"/>
</dbReference>
<keyword evidence="1" id="KW-0479">Metal-binding</keyword>
<comment type="similarity">
    <text evidence="1">Belongs to the UBR4 family.</text>
</comment>
<keyword evidence="2" id="KW-0175">Coiled coil</keyword>
<dbReference type="Proteomes" id="UP000054495">
    <property type="component" value="Unassembled WGS sequence"/>
</dbReference>
<feature type="region of interest" description="UBR4 E3 catalytic module" evidence="1">
    <location>
        <begin position="1"/>
        <end position="249"/>
    </location>
</feature>
<evidence type="ECO:0000256" key="1">
    <source>
        <dbReference type="PROSITE-ProRule" id="PRU01388"/>
    </source>
</evidence>
<evidence type="ECO:0000259" key="3">
    <source>
        <dbReference type="Pfam" id="PF13764"/>
    </source>
</evidence>
<feature type="domain" description="E3 ubiquitin ligase UBR4 C-terminal" evidence="3">
    <location>
        <begin position="43"/>
        <end position="249"/>
    </location>
</feature>
<sequence>MARSHEASQRALAEKTLHILHRLEQVTREDLNLRCTMQSIEFQVASDNSIGTLAENVVEALKENSEVAAQIENVRQETRQKKRQMAMAMRNKQLREMGMQMGKSGEVKVRLTVTVRHRSPRMSDTPLHTLQVAHRRIANEPALEGVVDPLASCCICREPLFHGTRVAAAYAFASPLPGESRVPQLATVSQMVMVHIDCHQNAIRRSGGGRNVDEWSKASLHNAGAKCNVLTPIASGSASEADWAAAVNR</sequence>
<evidence type="ECO:0000313" key="4">
    <source>
        <dbReference type="EMBL" id="EPB78865.1"/>
    </source>
</evidence>
<gene>
    <name evidence="4" type="ORF">ANCCEY_02042</name>
</gene>
<dbReference type="InterPro" id="IPR025704">
    <property type="entry name" value="E3_Ub_ligase_UBR4_C"/>
</dbReference>
<keyword evidence="1" id="KW-0863">Zinc-finger</keyword>